<proteinExistence type="predicted"/>
<gene>
    <name evidence="1" type="ORF">ACFP1K_07780</name>
</gene>
<reference evidence="2" key="1">
    <citation type="journal article" date="2019" name="Int. J. Syst. Evol. Microbiol.">
        <title>The Global Catalogue of Microorganisms (GCM) 10K type strain sequencing project: providing services to taxonomists for standard genome sequencing and annotation.</title>
        <authorList>
            <consortium name="The Broad Institute Genomics Platform"/>
            <consortium name="The Broad Institute Genome Sequencing Center for Infectious Disease"/>
            <person name="Wu L."/>
            <person name="Ma J."/>
        </authorList>
    </citation>
    <scope>NUCLEOTIDE SEQUENCE [LARGE SCALE GENOMIC DNA]</scope>
    <source>
        <strain evidence="2">JCM 30346</strain>
    </source>
</reference>
<protein>
    <submittedName>
        <fullName evidence="1">HAD domain-containing protein</fullName>
    </submittedName>
</protein>
<organism evidence="1 2">
    <name type="scientific">Sphaerisporangium aureirubrum</name>
    <dbReference type="NCBI Taxonomy" id="1544736"/>
    <lineage>
        <taxon>Bacteria</taxon>
        <taxon>Bacillati</taxon>
        <taxon>Actinomycetota</taxon>
        <taxon>Actinomycetes</taxon>
        <taxon>Streptosporangiales</taxon>
        <taxon>Streptosporangiaceae</taxon>
        <taxon>Sphaerisporangium</taxon>
    </lineage>
</organism>
<sequence>MSTTTLACLSPADVDQDDRPLLLLDVDGVVNPQLPRSKAWRRYRCVVDNERYNVRLNPEHGEQLLRLSERAGGQLVWATSWDHHANVHIGPRLGLPRLPVITMDHASQWRTWHDPLVMYKTPKVARYVAGRPFVWFDDDFRAGDQLHLEEHPDVGEFLLIHVDPRRGLTTEHLAEAADWLAERTGGDQ</sequence>
<name>A0ABW1NG58_9ACTN</name>
<accession>A0ABW1NG58</accession>
<evidence type="ECO:0000313" key="2">
    <source>
        <dbReference type="Proteomes" id="UP001596137"/>
    </source>
</evidence>
<dbReference type="EMBL" id="JBHSRF010000007">
    <property type="protein sequence ID" value="MFC6081057.1"/>
    <property type="molecule type" value="Genomic_DNA"/>
</dbReference>
<comment type="caution">
    <text evidence="1">The sequence shown here is derived from an EMBL/GenBank/DDBJ whole genome shotgun (WGS) entry which is preliminary data.</text>
</comment>
<dbReference type="Pfam" id="PF18143">
    <property type="entry name" value="HAD_SAK_2"/>
    <property type="match status" value="1"/>
</dbReference>
<keyword evidence="2" id="KW-1185">Reference proteome</keyword>
<dbReference type="RefSeq" id="WP_380748481.1">
    <property type="nucleotide sequence ID" value="NZ_JBHSRF010000007.1"/>
</dbReference>
<dbReference type="Proteomes" id="UP001596137">
    <property type="component" value="Unassembled WGS sequence"/>
</dbReference>
<evidence type="ECO:0000313" key="1">
    <source>
        <dbReference type="EMBL" id="MFC6081057.1"/>
    </source>
</evidence>